<dbReference type="EMBL" id="LGRN01000496">
    <property type="protein sequence ID" value="OJD11761.1"/>
    <property type="molecule type" value="Genomic_DNA"/>
</dbReference>
<protein>
    <recommendedName>
        <fullName evidence="2">CUE domain-containing protein</fullName>
    </recommendedName>
</protein>
<feature type="compositionally biased region" description="Basic and acidic residues" evidence="1">
    <location>
        <begin position="390"/>
        <end position="409"/>
    </location>
</feature>
<accession>A0A1J9P4X4</accession>
<dbReference type="CDD" id="cd14372">
    <property type="entry name" value="CUE_Cue5p_like"/>
    <property type="match status" value="1"/>
</dbReference>
<dbReference type="InterPro" id="IPR041807">
    <property type="entry name" value="Cue5/Don1_CUE"/>
</dbReference>
<dbReference type="OrthoDB" id="9942608at2759"/>
<gene>
    <name evidence="3" type="ORF">AJ78_07534</name>
</gene>
<sequence length="442" mass="48461">MTDGEKANTPLKALASQSNPPESPTTARPLDFDDEPQESGVTPSQTPTAPKPSSQLSTGGDEAPPKPPRPLSPMQQAESTLREAFPSIEASVIKAVLVASNGNLERSFHALLGMSDPSAQVEMPPMMPPRPPRKDSPTQRQLEADEMYARQLAEHYSGAGQRRGAPESSWDHEPRLPRQHRETGLKPNELYDDREHNFFDDDLPVIKENIRKGFLETQTKVNSWVQNFKKKLEGEDEDEYGNTPPRPAQGYAQGYGESQTYRTRRSGEARRSGDRERYDADPQVLGDDFSALELRDAEAHPARSSRPLANPDLFKSNSPSPDRRKVSFQEGPPEEIRDVYAPGSASNSNKQPPSTGGSNKSSKWQPLSTVEPSPVGDNDPFSLGDSDDEKEAKNKDLKPDEAERVRKATAEAMAGDIGADSAKAGNRDIDKNNKDSKPAGGN</sequence>
<keyword evidence="4" id="KW-1185">Reference proteome</keyword>
<dbReference type="InterPro" id="IPR003892">
    <property type="entry name" value="CUE"/>
</dbReference>
<evidence type="ECO:0000313" key="3">
    <source>
        <dbReference type="EMBL" id="OJD11761.1"/>
    </source>
</evidence>
<dbReference type="STRING" id="1447872.A0A1J9P4X4"/>
<dbReference type="PANTHER" id="PTHR16461:SF5">
    <property type="entry name" value="TOLL-INTERACTING PROTEIN"/>
    <property type="match status" value="1"/>
</dbReference>
<feature type="compositionally biased region" description="Basic and acidic residues" evidence="1">
    <location>
        <begin position="425"/>
        <end position="442"/>
    </location>
</feature>
<dbReference type="GO" id="GO:0005737">
    <property type="term" value="C:cytoplasm"/>
    <property type="evidence" value="ECO:0007669"/>
    <property type="project" value="TreeGrafter"/>
</dbReference>
<evidence type="ECO:0000256" key="1">
    <source>
        <dbReference type="SAM" id="MobiDB-lite"/>
    </source>
</evidence>
<evidence type="ECO:0000259" key="2">
    <source>
        <dbReference type="PROSITE" id="PS51140"/>
    </source>
</evidence>
<dbReference type="Pfam" id="PF02845">
    <property type="entry name" value="CUE"/>
    <property type="match status" value="1"/>
</dbReference>
<feature type="region of interest" description="Disordered" evidence="1">
    <location>
        <begin position="233"/>
        <end position="442"/>
    </location>
</feature>
<feature type="compositionally biased region" description="Polar residues" evidence="1">
    <location>
        <begin position="344"/>
        <end position="371"/>
    </location>
</feature>
<dbReference type="Gene3D" id="1.10.8.10">
    <property type="entry name" value="DNA helicase RuvA subunit, C-terminal domain"/>
    <property type="match status" value="1"/>
</dbReference>
<dbReference type="PANTHER" id="PTHR16461">
    <property type="entry name" value="TOLL-INTERACTING PROTEIN"/>
    <property type="match status" value="1"/>
</dbReference>
<dbReference type="GO" id="GO:0006511">
    <property type="term" value="P:ubiquitin-dependent protein catabolic process"/>
    <property type="evidence" value="ECO:0007669"/>
    <property type="project" value="TreeGrafter"/>
</dbReference>
<dbReference type="Proteomes" id="UP000182235">
    <property type="component" value="Unassembled WGS sequence"/>
</dbReference>
<dbReference type="AlphaFoldDB" id="A0A1J9P4X4"/>
<dbReference type="GO" id="GO:0031624">
    <property type="term" value="F:ubiquitin conjugating enzyme binding"/>
    <property type="evidence" value="ECO:0007669"/>
    <property type="project" value="TreeGrafter"/>
</dbReference>
<reference evidence="3 4" key="1">
    <citation type="submission" date="2015-07" db="EMBL/GenBank/DDBJ databases">
        <title>Emmonsia species relationships and genome sequence.</title>
        <authorList>
            <consortium name="The Broad Institute Genomics Platform"/>
            <person name="Cuomo C.A."/>
            <person name="Munoz J.F."/>
            <person name="Imamovic A."/>
            <person name="Priest M.E."/>
            <person name="Young S."/>
            <person name="Clay O.K."/>
            <person name="McEwen J.G."/>
        </authorList>
    </citation>
    <scope>NUCLEOTIDE SEQUENCE [LARGE SCALE GENOMIC DNA]</scope>
    <source>
        <strain evidence="3 4">UAMH 9510</strain>
    </source>
</reference>
<comment type="caution">
    <text evidence="3">The sequence shown here is derived from an EMBL/GenBank/DDBJ whole genome shotgun (WGS) entry which is preliminary data.</text>
</comment>
<feature type="compositionally biased region" description="Polar residues" evidence="1">
    <location>
        <begin position="39"/>
        <end position="58"/>
    </location>
</feature>
<evidence type="ECO:0000313" key="4">
    <source>
        <dbReference type="Proteomes" id="UP000182235"/>
    </source>
</evidence>
<dbReference type="PROSITE" id="PS51140">
    <property type="entry name" value="CUE"/>
    <property type="match status" value="1"/>
</dbReference>
<feature type="region of interest" description="Disordered" evidence="1">
    <location>
        <begin position="1"/>
        <end position="82"/>
    </location>
</feature>
<proteinExistence type="predicted"/>
<feature type="compositionally biased region" description="Basic and acidic residues" evidence="1">
    <location>
        <begin position="169"/>
        <end position="192"/>
    </location>
</feature>
<dbReference type="SMART" id="SM00546">
    <property type="entry name" value="CUE"/>
    <property type="match status" value="1"/>
</dbReference>
<feature type="domain" description="CUE" evidence="2">
    <location>
        <begin position="73"/>
        <end position="116"/>
    </location>
</feature>
<dbReference type="VEuPathDB" id="FungiDB:AJ78_07534"/>
<feature type="compositionally biased region" description="Basic and acidic residues" evidence="1">
    <location>
        <begin position="265"/>
        <end position="280"/>
    </location>
</feature>
<dbReference type="InterPro" id="IPR009060">
    <property type="entry name" value="UBA-like_sf"/>
</dbReference>
<dbReference type="GO" id="GO:0043130">
    <property type="term" value="F:ubiquitin binding"/>
    <property type="evidence" value="ECO:0007669"/>
    <property type="project" value="InterPro"/>
</dbReference>
<feature type="compositionally biased region" description="Polar residues" evidence="1">
    <location>
        <begin position="15"/>
        <end position="26"/>
    </location>
</feature>
<dbReference type="FunFam" id="1.10.8.10:FF:000064">
    <property type="entry name" value="Similar to CUE domain-containing protein"/>
    <property type="match status" value="1"/>
</dbReference>
<feature type="region of interest" description="Disordered" evidence="1">
    <location>
        <begin position="115"/>
        <end position="192"/>
    </location>
</feature>
<name>A0A1J9P4X4_9EURO</name>
<dbReference type="SUPFAM" id="SSF46934">
    <property type="entry name" value="UBA-like"/>
    <property type="match status" value="1"/>
</dbReference>
<organism evidence="3 4">
    <name type="scientific">Emergomyces pasteurianus Ep9510</name>
    <dbReference type="NCBI Taxonomy" id="1447872"/>
    <lineage>
        <taxon>Eukaryota</taxon>
        <taxon>Fungi</taxon>
        <taxon>Dikarya</taxon>
        <taxon>Ascomycota</taxon>
        <taxon>Pezizomycotina</taxon>
        <taxon>Eurotiomycetes</taxon>
        <taxon>Eurotiomycetidae</taxon>
        <taxon>Onygenales</taxon>
        <taxon>Ajellomycetaceae</taxon>
        <taxon>Emergomyces</taxon>
    </lineage>
</organism>